<comment type="caution">
    <text evidence="7">The sequence shown here is derived from an EMBL/GenBank/DDBJ whole genome shotgun (WGS) entry which is preliminary data.</text>
</comment>
<dbReference type="STRING" id="1903181.BTN85_0377"/>
<organism evidence="7 8">
    <name type="scientific">Methanohalarchaeum thermophilum</name>
    <dbReference type="NCBI Taxonomy" id="1903181"/>
    <lineage>
        <taxon>Archaea</taxon>
        <taxon>Methanobacteriati</taxon>
        <taxon>Methanobacteriota</taxon>
        <taxon>Methanonatronarchaeia</taxon>
        <taxon>Methanonatronarchaeales</taxon>
        <taxon>Methanonatronarchaeaceae</taxon>
        <taxon>Candidatus Methanohalarchaeum</taxon>
    </lineage>
</organism>
<evidence type="ECO:0000256" key="1">
    <source>
        <dbReference type="ARBA" id="ARBA00005422"/>
    </source>
</evidence>
<accession>A0A1Q6DU56</accession>
<dbReference type="Pfam" id="PF01253">
    <property type="entry name" value="SUI1"/>
    <property type="match status" value="1"/>
</dbReference>
<comment type="similarity">
    <text evidence="1 4 5">Belongs to the SUI1 family.</text>
</comment>
<dbReference type="AlphaFoldDB" id="A0A1Q6DU56"/>
<dbReference type="GO" id="GO:0003743">
    <property type="term" value="F:translation initiation factor activity"/>
    <property type="evidence" value="ECO:0007669"/>
    <property type="project" value="UniProtKB-UniRule"/>
</dbReference>
<dbReference type="GO" id="GO:0001731">
    <property type="term" value="P:formation of translation preinitiation complex"/>
    <property type="evidence" value="ECO:0007669"/>
    <property type="project" value="UniProtKB-UniRule"/>
</dbReference>
<dbReference type="Proteomes" id="UP000185744">
    <property type="component" value="Unassembled WGS sequence"/>
</dbReference>
<dbReference type="GO" id="GO:0003729">
    <property type="term" value="F:mRNA binding"/>
    <property type="evidence" value="ECO:0007669"/>
    <property type="project" value="TreeGrafter"/>
</dbReference>
<dbReference type="PROSITE" id="PS50296">
    <property type="entry name" value="SUI1"/>
    <property type="match status" value="1"/>
</dbReference>
<keyword evidence="7" id="KW-0396">Initiation factor</keyword>
<keyword evidence="2 4" id="KW-0810">Translation regulation</keyword>
<evidence type="ECO:0000259" key="6">
    <source>
        <dbReference type="PROSITE" id="PS50296"/>
    </source>
</evidence>
<feature type="domain" description="SUI1" evidence="6">
    <location>
        <begin position="28"/>
        <end position="94"/>
    </location>
</feature>
<name>A0A1Q6DU56_METT1</name>
<dbReference type="GO" id="GO:0006417">
    <property type="term" value="P:regulation of translation"/>
    <property type="evidence" value="ECO:0007669"/>
    <property type="project" value="UniProtKB-UniRule"/>
</dbReference>
<evidence type="ECO:0000256" key="3">
    <source>
        <dbReference type="ARBA" id="ARBA00022917"/>
    </source>
</evidence>
<dbReference type="Gene3D" id="3.30.780.10">
    <property type="entry name" value="SUI1-like domain"/>
    <property type="match status" value="1"/>
</dbReference>
<evidence type="ECO:0000256" key="4">
    <source>
        <dbReference type="HAMAP-Rule" id="MF_00604"/>
    </source>
</evidence>
<evidence type="ECO:0000313" key="8">
    <source>
        <dbReference type="Proteomes" id="UP000185744"/>
    </source>
</evidence>
<dbReference type="PANTHER" id="PTHR12789:SF0">
    <property type="entry name" value="DENSITY-REGULATED PROTEIN"/>
    <property type="match status" value="1"/>
</dbReference>
<evidence type="ECO:0000256" key="5">
    <source>
        <dbReference type="PIRNR" id="PIRNR037511"/>
    </source>
</evidence>
<reference evidence="7" key="1">
    <citation type="submission" date="2016-12" db="EMBL/GenBank/DDBJ databases">
        <title>Discovery of methanogenic haloarchaea.</title>
        <authorList>
            <person name="Sorokin D.Y."/>
            <person name="Makarova K.S."/>
            <person name="Abbas B."/>
            <person name="Ferrer M."/>
            <person name="Golyshin P.N."/>
        </authorList>
    </citation>
    <scope>NUCLEOTIDE SEQUENCE [LARGE SCALE GENOMIC DNA]</scope>
    <source>
        <strain evidence="7">HMET1</strain>
    </source>
</reference>
<evidence type="ECO:0000313" key="7">
    <source>
        <dbReference type="EMBL" id="OKY77900.1"/>
    </source>
</evidence>
<dbReference type="SUPFAM" id="SSF55159">
    <property type="entry name" value="eIF1-like"/>
    <property type="match status" value="1"/>
</dbReference>
<dbReference type="PIRSF" id="PIRSF037511">
    <property type="entry name" value="Transl_init_SUI1_pro"/>
    <property type="match status" value="1"/>
</dbReference>
<dbReference type="InterPro" id="IPR005872">
    <property type="entry name" value="SUI1_arc_bac"/>
</dbReference>
<dbReference type="GO" id="GO:0002188">
    <property type="term" value="P:translation reinitiation"/>
    <property type="evidence" value="ECO:0007669"/>
    <property type="project" value="UniProtKB-UniRule"/>
</dbReference>
<sequence length="104" mass="11416">MSEEVCPKCGLPSELCVCEEIAKEDQNIKVYIENRAYGKPMTIVEGIDSKDISLDDLATELKTKCACGGTVKNGQIELQGEHKQKVKEILINKGFSEQSVVLGK</sequence>
<dbReference type="InterPro" id="IPR050318">
    <property type="entry name" value="DENR/SUI1_TIF"/>
</dbReference>
<keyword evidence="8" id="KW-1185">Reference proteome</keyword>
<dbReference type="InterPro" id="IPR036877">
    <property type="entry name" value="SUI1_dom_sf"/>
</dbReference>
<protein>
    <recommendedName>
        <fullName evidence="4 5">Protein translation factor SUI1 homolog</fullName>
    </recommendedName>
</protein>
<dbReference type="InterPro" id="IPR022851">
    <property type="entry name" value="SUI1_arc"/>
</dbReference>
<dbReference type="PANTHER" id="PTHR12789">
    <property type="entry name" value="DENSITY-REGULATED PROTEIN HOMOLOG"/>
    <property type="match status" value="1"/>
</dbReference>
<evidence type="ECO:0000256" key="2">
    <source>
        <dbReference type="ARBA" id="ARBA00022845"/>
    </source>
</evidence>
<dbReference type="NCBIfam" id="NF002096">
    <property type="entry name" value="PRK00939.1"/>
    <property type="match status" value="1"/>
</dbReference>
<dbReference type="InParanoid" id="A0A1Q6DU56"/>
<proteinExistence type="inferred from homology"/>
<dbReference type="FunCoup" id="A0A1Q6DU56">
    <property type="interactions" value="79"/>
</dbReference>
<dbReference type="NCBIfam" id="TIGR01158">
    <property type="entry name" value="SUI1_rel"/>
    <property type="match status" value="1"/>
</dbReference>
<gene>
    <name evidence="7" type="ORF">BTN85_0377</name>
</gene>
<dbReference type="EMBL" id="MSDW01000001">
    <property type="protein sequence ID" value="OKY77900.1"/>
    <property type="molecule type" value="Genomic_DNA"/>
</dbReference>
<dbReference type="InterPro" id="IPR001950">
    <property type="entry name" value="SUI1"/>
</dbReference>
<dbReference type="HAMAP" id="MF_00604">
    <property type="entry name" value="SUI1"/>
    <property type="match status" value="1"/>
</dbReference>
<keyword evidence="3 4" id="KW-0648">Protein biosynthesis</keyword>
<dbReference type="CDD" id="cd11567">
    <property type="entry name" value="YciH_like"/>
    <property type="match status" value="1"/>
</dbReference>